<keyword evidence="5" id="KW-1185">Reference proteome</keyword>
<feature type="signal peptide" evidence="2">
    <location>
        <begin position="1"/>
        <end position="23"/>
    </location>
</feature>
<keyword evidence="2" id="KW-0732">Signal</keyword>
<proteinExistence type="inferred from homology"/>
<organism evidence="4 5">
    <name type="scientific">Actinomadura keratinilytica</name>
    <dbReference type="NCBI Taxonomy" id="547461"/>
    <lineage>
        <taxon>Bacteria</taxon>
        <taxon>Bacillati</taxon>
        <taxon>Actinomycetota</taxon>
        <taxon>Actinomycetes</taxon>
        <taxon>Streptosporangiales</taxon>
        <taxon>Thermomonosporaceae</taxon>
        <taxon>Actinomadura</taxon>
    </lineage>
</organism>
<dbReference type="EMBL" id="BAABDO010000024">
    <property type="protein sequence ID" value="GAA4137492.1"/>
    <property type="molecule type" value="Genomic_DNA"/>
</dbReference>
<evidence type="ECO:0000313" key="5">
    <source>
        <dbReference type="Proteomes" id="UP001500266"/>
    </source>
</evidence>
<protein>
    <submittedName>
        <fullName evidence="4">ABC transporter substrate-binding protein</fullName>
    </submittedName>
</protein>
<accession>A0ABP7YKG6</accession>
<evidence type="ECO:0000256" key="2">
    <source>
        <dbReference type="SAM" id="SignalP"/>
    </source>
</evidence>
<evidence type="ECO:0000313" key="4">
    <source>
        <dbReference type="EMBL" id="GAA4137492.1"/>
    </source>
</evidence>
<dbReference type="PANTHER" id="PTHR30535">
    <property type="entry name" value="VITAMIN B12-BINDING PROTEIN"/>
    <property type="match status" value="1"/>
</dbReference>
<name>A0ABP7YKG6_9ACTN</name>
<feature type="domain" description="Fe/B12 periplasmic-binding" evidence="3">
    <location>
        <begin position="113"/>
        <end position="383"/>
    </location>
</feature>
<comment type="caution">
    <text evidence="4">The sequence shown here is derived from an EMBL/GenBank/DDBJ whole genome shotgun (WGS) entry which is preliminary data.</text>
</comment>
<sequence length="397" mass="42032">MLRASHRFGGLVLAALFALTACGGGGGSPSTAADRGCVKDFDASKDYFPVKQTVRHAANFTLTYAKNYQVVTVEQPAPGARPEKYVLVRCGTPAPKAEGDLAGAITVETPIDTLYSASTTHLPFVTELGVLDVLTGVAQSAPISSPQVLERVRSGAVAEYARAGQIDVEKVIGARPDVLMTGGIEDRDYPALRKAGVKVVANAEWLESTPLGRAEWIRLMAALTGTEAKANEVFGRVEQAYTALAAKVEAAPTVTVLPGQMLHGEWAVPNGGSYVAGLIKDAGGTYPWASTKGTGSTTLDLEAVLAKGRDAKVWLANVTEWKTLADVREDDPRYAEFTAFKTGAVWSSNKALGPGGGNDFYERGVARPDLILADLVAILHPDLAPGHTFTFYRRLAS</sequence>
<comment type="similarity">
    <text evidence="1">Belongs to the bacterial solute-binding protein 8 family.</text>
</comment>
<dbReference type="RefSeq" id="WP_345020118.1">
    <property type="nucleotide sequence ID" value="NZ_BAABDO010000024.1"/>
</dbReference>
<reference evidence="5" key="1">
    <citation type="journal article" date="2019" name="Int. J. Syst. Evol. Microbiol.">
        <title>The Global Catalogue of Microorganisms (GCM) 10K type strain sequencing project: providing services to taxonomists for standard genome sequencing and annotation.</title>
        <authorList>
            <consortium name="The Broad Institute Genomics Platform"/>
            <consortium name="The Broad Institute Genome Sequencing Center for Infectious Disease"/>
            <person name="Wu L."/>
            <person name="Ma J."/>
        </authorList>
    </citation>
    <scope>NUCLEOTIDE SEQUENCE [LARGE SCALE GENOMIC DNA]</scope>
    <source>
        <strain evidence="5">JCM 17316</strain>
    </source>
</reference>
<evidence type="ECO:0000259" key="3">
    <source>
        <dbReference type="PROSITE" id="PS50983"/>
    </source>
</evidence>
<dbReference type="SUPFAM" id="SSF53807">
    <property type="entry name" value="Helical backbone' metal receptor"/>
    <property type="match status" value="1"/>
</dbReference>
<gene>
    <name evidence="4" type="ORF">GCM10022416_22040</name>
</gene>
<dbReference type="PROSITE" id="PS50983">
    <property type="entry name" value="FE_B12_PBP"/>
    <property type="match status" value="1"/>
</dbReference>
<dbReference type="Pfam" id="PF01497">
    <property type="entry name" value="Peripla_BP_2"/>
    <property type="match status" value="1"/>
</dbReference>
<dbReference type="InterPro" id="IPR050902">
    <property type="entry name" value="ABC_Transporter_SBP"/>
</dbReference>
<dbReference type="InterPro" id="IPR002491">
    <property type="entry name" value="ABC_transptr_periplasmic_BD"/>
</dbReference>
<evidence type="ECO:0000256" key="1">
    <source>
        <dbReference type="ARBA" id="ARBA00008814"/>
    </source>
</evidence>
<feature type="chain" id="PRO_5046299999" evidence="2">
    <location>
        <begin position="24"/>
        <end position="397"/>
    </location>
</feature>
<dbReference type="PANTHER" id="PTHR30535:SF34">
    <property type="entry name" value="MOLYBDATE-BINDING PROTEIN MOLA"/>
    <property type="match status" value="1"/>
</dbReference>
<dbReference type="Proteomes" id="UP001500266">
    <property type="component" value="Unassembled WGS sequence"/>
</dbReference>
<dbReference type="Gene3D" id="3.40.50.1980">
    <property type="entry name" value="Nitrogenase molybdenum iron protein domain"/>
    <property type="match status" value="2"/>
</dbReference>
<dbReference type="PROSITE" id="PS51257">
    <property type="entry name" value="PROKAR_LIPOPROTEIN"/>
    <property type="match status" value="1"/>
</dbReference>